<dbReference type="AlphaFoldDB" id="A0A254NCK7"/>
<gene>
    <name evidence="3" type="ORF">CDO81_04345</name>
</gene>
<feature type="transmembrane region" description="Helical" evidence="2">
    <location>
        <begin position="182"/>
        <end position="201"/>
    </location>
</feature>
<organism evidence="3 4">
    <name type="scientific">Roseateles puraquae</name>
    <dbReference type="NCBI Taxonomy" id="431059"/>
    <lineage>
        <taxon>Bacteria</taxon>
        <taxon>Pseudomonadati</taxon>
        <taxon>Pseudomonadota</taxon>
        <taxon>Betaproteobacteria</taxon>
        <taxon>Burkholderiales</taxon>
        <taxon>Sphaerotilaceae</taxon>
        <taxon>Roseateles</taxon>
    </lineage>
</organism>
<name>A0A254NCK7_9BURK</name>
<proteinExistence type="predicted"/>
<dbReference type="GO" id="GO:0043190">
    <property type="term" value="C:ATP-binding cassette (ABC) transporter complex"/>
    <property type="evidence" value="ECO:0007669"/>
    <property type="project" value="InterPro"/>
</dbReference>
<feature type="transmembrane region" description="Helical" evidence="2">
    <location>
        <begin position="360"/>
        <end position="383"/>
    </location>
</feature>
<feature type="region of interest" description="Disordered" evidence="1">
    <location>
        <begin position="1"/>
        <end position="26"/>
    </location>
</feature>
<protein>
    <submittedName>
        <fullName evidence="3">ABC transporter permease</fullName>
    </submittedName>
</protein>
<dbReference type="EMBL" id="NISI01000001">
    <property type="protein sequence ID" value="OWR05689.1"/>
    <property type="molecule type" value="Genomic_DNA"/>
</dbReference>
<dbReference type="OrthoDB" id="9810518at2"/>
<feature type="transmembrane region" description="Helical" evidence="2">
    <location>
        <begin position="213"/>
        <end position="236"/>
    </location>
</feature>
<dbReference type="GO" id="GO:0005548">
    <property type="term" value="F:phospholipid transporter activity"/>
    <property type="evidence" value="ECO:0007669"/>
    <property type="project" value="TreeGrafter"/>
</dbReference>
<feature type="transmembrane region" description="Helical" evidence="2">
    <location>
        <begin position="326"/>
        <end position="348"/>
    </location>
</feature>
<keyword evidence="4" id="KW-1185">Reference proteome</keyword>
<dbReference type="InterPro" id="IPR030802">
    <property type="entry name" value="Permease_MalE"/>
</dbReference>
<dbReference type="Pfam" id="PF02405">
    <property type="entry name" value="MlaE"/>
    <property type="match status" value="1"/>
</dbReference>
<dbReference type="RefSeq" id="WP_088481896.1">
    <property type="nucleotide sequence ID" value="NZ_NISI01000001.1"/>
</dbReference>
<dbReference type="Proteomes" id="UP000197446">
    <property type="component" value="Unassembled WGS sequence"/>
</dbReference>
<sequence>MTDAGALPLPSPPLTGDAPAGPDAPPRLEALEPRAWRVAGDWTVLGLRGRYDELRQQVAAIQADTPDALWDLRTLGRLDTAGALTLWQGWGGKPPGRLLWLPEQVTLFSQFMQPTALPRARPQLGPGLALAAQRLVGFARHGVDLIALTGRLLLDAVQMVRHPALIGWREISANVFRTGAQALPITALVGFLVGLTLSYLISKQLKTYGADIFVINILGLAVLRELGPLLAAIIVAGRSGSAMTAQIGVMRVTQELDALSVMGISHTVRLVAPKVLALAISLPLVALWTSALMLLGGMTAARAQLGLDPAQFLHTLPTVVEPANLWLGWSKSMIFGGLIALLASHFGLRVKPNTESLGQSVTQSVVTAITLVIVVDAIFAVLFSNVGL</sequence>
<reference evidence="3 4" key="1">
    <citation type="journal article" date="2007" name="Int. J. Syst. Evol. Microbiol.">
        <title>Description of Pelomonas aquatica sp. nov. and Pelomonas puraquae sp. nov., isolated from industrial and haemodialysis water.</title>
        <authorList>
            <person name="Gomila M."/>
            <person name="Bowien B."/>
            <person name="Falsen E."/>
            <person name="Moore E.R."/>
            <person name="Lalucat J."/>
        </authorList>
    </citation>
    <scope>NUCLEOTIDE SEQUENCE [LARGE SCALE GENOMIC DNA]</scope>
    <source>
        <strain evidence="3 4">CCUG 52769</strain>
    </source>
</reference>
<dbReference type="PANTHER" id="PTHR30188">
    <property type="entry name" value="ABC TRANSPORTER PERMEASE PROTEIN-RELATED"/>
    <property type="match status" value="1"/>
</dbReference>
<evidence type="ECO:0000313" key="3">
    <source>
        <dbReference type="EMBL" id="OWR05689.1"/>
    </source>
</evidence>
<keyword evidence="2" id="KW-0472">Membrane</keyword>
<feature type="transmembrane region" description="Helical" evidence="2">
    <location>
        <begin position="275"/>
        <end position="295"/>
    </location>
</feature>
<evidence type="ECO:0000313" key="4">
    <source>
        <dbReference type="Proteomes" id="UP000197446"/>
    </source>
</evidence>
<evidence type="ECO:0000256" key="2">
    <source>
        <dbReference type="SAM" id="Phobius"/>
    </source>
</evidence>
<accession>A0A254NCK7</accession>
<dbReference type="PANTHER" id="PTHR30188:SF3">
    <property type="entry name" value="ABC TRANSPORTER PERMEASE"/>
    <property type="match status" value="1"/>
</dbReference>
<evidence type="ECO:0000256" key="1">
    <source>
        <dbReference type="SAM" id="MobiDB-lite"/>
    </source>
</evidence>
<comment type="caution">
    <text evidence="3">The sequence shown here is derived from an EMBL/GenBank/DDBJ whole genome shotgun (WGS) entry which is preliminary data.</text>
</comment>
<keyword evidence="2" id="KW-1133">Transmembrane helix</keyword>
<keyword evidence="2" id="KW-0812">Transmembrane</keyword>